<feature type="domain" description="HTH asnC-type" evidence="4">
    <location>
        <begin position="1"/>
        <end position="85"/>
    </location>
</feature>
<dbReference type="PROSITE" id="PS00519">
    <property type="entry name" value="HTH_ASNC_1"/>
    <property type="match status" value="1"/>
</dbReference>
<proteinExistence type="predicted"/>
<dbReference type="InterPro" id="IPR036388">
    <property type="entry name" value="WH-like_DNA-bd_sf"/>
</dbReference>
<dbReference type="InterPro" id="IPR011008">
    <property type="entry name" value="Dimeric_a/b-barrel"/>
</dbReference>
<keyword evidence="3" id="KW-0804">Transcription</keyword>
<name>A0A8A4ZBH8_9MICO</name>
<dbReference type="Proteomes" id="UP000663937">
    <property type="component" value="Chromosome"/>
</dbReference>
<dbReference type="Gene3D" id="1.10.10.10">
    <property type="entry name" value="Winged helix-like DNA-binding domain superfamily/Winged helix DNA-binding domain"/>
    <property type="match status" value="1"/>
</dbReference>
<dbReference type="Gene3D" id="3.30.70.920">
    <property type="match status" value="1"/>
</dbReference>
<reference evidence="5" key="1">
    <citation type="submission" date="2021-03" db="EMBL/GenBank/DDBJ databases">
        <title>Pengzhenrongella sicca gen. nov., sp. nov., a new member of suborder Micrococcineae isolated from High-Arctic tundra soil.</title>
        <authorList>
            <person name="Peng F."/>
        </authorList>
    </citation>
    <scope>NUCLEOTIDE SEQUENCE</scope>
    <source>
        <strain evidence="5">LRZ-2</strain>
    </source>
</reference>
<dbReference type="InterPro" id="IPR036390">
    <property type="entry name" value="WH_DNA-bd_sf"/>
</dbReference>
<protein>
    <submittedName>
        <fullName evidence="5">Lrp/AsnC family transcriptional regulator</fullName>
    </submittedName>
</protein>
<dbReference type="PROSITE" id="PS50956">
    <property type="entry name" value="HTH_ASNC_2"/>
    <property type="match status" value="1"/>
</dbReference>
<dbReference type="Pfam" id="PF01037">
    <property type="entry name" value="AsnC_trans_reg"/>
    <property type="match status" value="1"/>
</dbReference>
<dbReference type="InterPro" id="IPR000485">
    <property type="entry name" value="AsnC-type_HTH_dom"/>
</dbReference>
<dbReference type="RefSeq" id="WP_227423512.1">
    <property type="nucleotide sequence ID" value="NZ_CP071868.1"/>
</dbReference>
<dbReference type="InterPro" id="IPR019888">
    <property type="entry name" value="Tscrpt_reg_AsnC-like"/>
</dbReference>
<dbReference type="SUPFAM" id="SSF54909">
    <property type="entry name" value="Dimeric alpha+beta barrel"/>
    <property type="match status" value="1"/>
</dbReference>
<dbReference type="Pfam" id="PF13404">
    <property type="entry name" value="HTH_AsnC-type"/>
    <property type="match status" value="1"/>
</dbReference>
<dbReference type="PRINTS" id="PR00033">
    <property type="entry name" value="HTHASNC"/>
</dbReference>
<dbReference type="KEGG" id="psic:J4E96_18500"/>
<dbReference type="InterPro" id="IPR019887">
    <property type="entry name" value="Tscrpt_reg_AsnC/Lrp_C"/>
</dbReference>
<evidence type="ECO:0000256" key="3">
    <source>
        <dbReference type="ARBA" id="ARBA00023163"/>
    </source>
</evidence>
<dbReference type="GO" id="GO:0043200">
    <property type="term" value="P:response to amino acid"/>
    <property type="evidence" value="ECO:0007669"/>
    <property type="project" value="TreeGrafter"/>
</dbReference>
<evidence type="ECO:0000313" key="6">
    <source>
        <dbReference type="Proteomes" id="UP000663937"/>
    </source>
</evidence>
<dbReference type="PANTHER" id="PTHR30154:SF53">
    <property type="entry name" value="HTH-TYPE TRANSCRIPTIONAL REGULATOR LRPC"/>
    <property type="match status" value="1"/>
</dbReference>
<gene>
    <name evidence="5" type="ORF">J4E96_18500</name>
</gene>
<evidence type="ECO:0000256" key="2">
    <source>
        <dbReference type="ARBA" id="ARBA00023125"/>
    </source>
</evidence>
<evidence type="ECO:0000313" key="5">
    <source>
        <dbReference type="EMBL" id="QTE29244.1"/>
    </source>
</evidence>
<dbReference type="SUPFAM" id="SSF46785">
    <property type="entry name" value="Winged helix' DNA-binding domain"/>
    <property type="match status" value="1"/>
</dbReference>
<keyword evidence="6" id="KW-1185">Reference proteome</keyword>
<dbReference type="EMBL" id="CP071868">
    <property type="protein sequence ID" value="QTE29244.1"/>
    <property type="molecule type" value="Genomic_DNA"/>
</dbReference>
<evidence type="ECO:0000259" key="4">
    <source>
        <dbReference type="PROSITE" id="PS50956"/>
    </source>
</evidence>
<dbReference type="PANTHER" id="PTHR30154">
    <property type="entry name" value="LEUCINE-RESPONSIVE REGULATORY PROTEIN"/>
    <property type="match status" value="1"/>
</dbReference>
<organism evidence="5 6">
    <name type="scientific">Pengzhenrongella sicca</name>
    <dbReference type="NCBI Taxonomy" id="2819238"/>
    <lineage>
        <taxon>Bacteria</taxon>
        <taxon>Bacillati</taxon>
        <taxon>Actinomycetota</taxon>
        <taxon>Actinomycetes</taxon>
        <taxon>Micrococcales</taxon>
        <taxon>Pengzhenrongella</taxon>
    </lineage>
</organism>
<dbReference type="SMART" id="SM00344">
    <property type="entry name" value="HTH_ASNC"/>
    <property type="match status" value="1"/>
</dbReference>
<dbReference type="GO" id="GO:0043565">
    <property type="term" value="F:sequence-specific DNA binding"/>
    <property type="evidence" value="ECO:0007669"/>
    <property type="project" value="InterPro"/>
</dbReference>
<dbReference type="InterPro" id="IPR019885">
    <property type="entry name" value="Tscrpt_reg_HTH_AsnC-type_CS"/>
</dbReference>
<accession>A0A8A4ZBH8</accession>
<dbReference type="GO" id="GO:0005829">
    <property type="term" value="C:cytosol"/>
    <property type="evidence" value="ECO:0007669"/>
    <property type="project" value="TreeGrafter"/>
</dbReference>
<evidence type="ECO:0000256" key="1">
    <source>
        <dbReference type="ARBA" id="ARBA00023015"/>
    </source>
</evidence>
<keyword evidence="1" id="KW-0805">Transcription regulation</keyword>
<sequence>MDAIDDAILRELTADARLPFRELGRRVGLSANAAAARVRRLVDAGVIRGFTVLTAGTARPLRAGGPGGASGPSGTDAAASAAGLEVFVDLRLRPDVSAEDFAAARSSGAFPEILDAVHVTGGYDYLVHAVVRDAAALDRLVRRLKRDAGVAQSLTRLALR</sequence>
<keyword evidence="2" id="KW-0238">DNA-binding</keyword>
<dbReference type="AlphaFoldDB" id="A0A8A4ZBH8"/>